<dbReference type="RefSeq" id="WP_006427312.1">
    <property type="nucleotide sequence ID" value="NZ_CP102280.1"/>
</dbReference>
<accession>A0A845KI47</accession>
<evidence type="ECO:0000313" key="2">
    <source>
        <dbReference type="EMBL" id="MZK16909.1"/>
    </source>
</evidence>
<dbReference type="GeneID" id="93137033"/>
<feature type="domain" description="Ricin B lectin" evidence="1">
    <location>
        <begin position="14"/>
        <end position="97"/>
    </location>
</feature>
<comment type="caution">
    <text evidence="2">The sequence shown here is derived from an EMBL/GenBank/DDBJ whole genome shotgun (WGS) entry which is preliminary data.</text>
</comment>
<dbReference type="Proteomes" id="UP000446719">
    <property type="component" value="Unassembled WGS sequence"/>
</dbReference>
<protein>
    <recommendedName>
        <fullName evidence="1">Ricin B lectin domain-containing protein</fullName>
    </recommendedName>
</protein>
<dbReference type="Gene3D" id="2.80.10.50">
    <property type="match status" value="2"/>
</dbReference>
<organism evidence="2 3">
    <name type="scientific">Dorea longicatena</name>
    <dbReference type="NCBI Taxonomy" id="88431"/>
    <lineage>
        <taxon>Bacteria</taxon>
        <taxon>Bacillati</taxon>
        <taxon>Bacillota</taxon>
        <taxon>Clostridia</taxon>
        <taxon>Lachnospirales</taxon>
        <taxon>Lachnospiraceae</taxon>
        <taxon>Dorea</taxon>
    </lineage>
</organism>
<gene>
    <name evidence="2" type="ORF">GT565_01990</name>
</gene>
<proteinExistence type="predicted"/>
<dbReference type="AlphaFoldDB" id="A0A845KI47"/>
<evidence type="ECO:0000313" key="3">
    <source>
        <dbReference type="Proteomes" id="UP000446719"/>
    </source>
</evidence>
<dbReference type="InterPro" id="IPR035992">
    <property type="entry name" value="Ricin_B-like_lectins"/>
</dbReference>
<dbReference type="CDD" id="cd00161">
    <property type="entry name" value="beta-trefoil_Ricin-like"/>
    <property type="match status" value="1"/>
</dbReference>
<dbReference type="EMBL" id="WWSB01000002">
    <property type="protein sequence ID" value="MZK16909.1"/>
    <property type="molecule type" value="Genomic_DNA"/>
</dbReference>
<dbReference type="Pfam" id="PF14200">
    <property type="entry name" value="RicinB_lectin_2"/>
    <property type="match status" value="1"/>
</dbReference>
<sequence length="115" mass="12976">MLQIIKIALEKYKISRDNKNYVILKNKNSGKVLSINGGSAKNSANIEQRDYKDEKSQKWIAVKQTNGRIVFLSALDADYCVDLQAAIAANVSNIQLYSMNNTLAQQWKAVEYFVS</sequence>
<dbReference type="SUPFAM" id="SSF50370">
    <property type="entry name" value="Ricin B-like lectins"/>
    <property type="match status" value="1"/>
</dbReference>
<dbReference type="InterPro" id="IPR000772">
    <property type="entry name" value="Ricin_B_lectin"/>
</dbReference>
<evidence type="ECO:0000259" key="1">
    <source>
        <dbReference type="Pfam" id="PF14200"/>
    </source>
</evidence>
<name>A0A845KI47_9FIRM</name>
<reference evidence="2 3" key="1">
    <citation type="journal article" date="2019" name="Nat. Med.">
        <title>A library of human gut bacterial isolates paired with longitudinal multiomics data enables mechanistic microbiome research.</title>
        <authorList>
            <person name="Poyet M."/>
            <person name="Groussin M."/>
            <person name="Gibbons S.M."/>
            <person name="Avila-Pacheco J."/>
            <person name="Jiang X."/>
            <person name="Kearney S.M."/>
            <person name="Perrotta A.R."/>
            <person name="Berdy B."/>
            <person name="Zhao S."/>
            <person name="Lieberman T.D."/>
            <person name="Swanson P.K."/>
            <person name="Smith M."/>
            <person name="Roesemann S."/>
            <person name="Alexander J.E."/>
            <person name="Rich S.A."/>
            <person name="Livny J."/>
            <person name="Vlamakis H."/>
            <person name="Clish C."/>
            <person name="Bullock K."/>
            <person name="Deik A."/>
            <person name="Scott J."/>
            <person name="Pierce K.A."/>
            <person name="Xavier R.J."/>
            <person name="Alm E.J."/>
        </authorList>
    </citation>
    <scope>NUCLEOTIDE SEQUENCE [LARGE SCALE GENOMIC DNA]</scope>
    <source>
        <strain evidence="2 3">BIOML-A7</strain>
    </source>
</reference>
<dbReference type="PROSITE" id="PS50231">
    <property type="entry name" value="RICIN_B_LECTIN"/>
    <property type="match status" value="1"/>
</dbReference>